<keyword evidence="9" id="KW-0133">Cell shape</keyword>
<feature type="signal peptide" evidence="16">
    <location>
        <begin position="1"/>
        <end position="31"/>
    </location>
</feature>
<organism evidence="18 19">
    <name type="scientific">Granulicatella balaenopterae</name>
    <dbReference type="NCBI Taxonomy" id="137733"/>
    <lineage>
        <taxon>Bacteria</taxon>
        <taxon>Bacillati</taxon>
        <taxon>Bacillota</taxon>
        <taxon>Bacilli</taxon>
        <taxon>Lactobacillales</taxon>
        <taxon>Carnobacteriaceae</taxon>
        <taxon>Granulicatella</taxon>
    </lineage>
</organism>
<evidence type="ECO:0000256" key="13">
    <source>
        <dbReference type="PIRSR" id="PIRSR618044-1"/>
    </source>
</evidence>
<keyword evidence="5 18" id="KW-0121">Carboxypeptidase</keyword>
<dbReference type="GO" id="GO:0008360">
    <property type="term" value="P:regulation of cell shape"/>
    <property type="evidence" value="ECO:0007669"/>
    <property type="project" value="UniProtKB-KW"/>
</dbReference>
<dbReference type="GO" id="GO:0071555">
    <property type="term" value="P:cell wall organization"/>
    <property type="evidence" value="ECO:0007669"/>
    <property type="project" value="UniProtKB-KW"/>
</dbReference>
<dbReference type="SUPFAM" id="SSF56601">
    <property type="entry name" value="beta-lactamase/transpeptidase-like"/>
    <property type="match status" value="1"/>
</dbReference>
<dbReference type="Pfam" id="PF00768">
    <property type="entry name" value="Peptidase_S11"/>
    <property type="match status" value="1"/>
</dbReference>
<comment type="similarity">
    <text evidence="3 15">Belongs to the peptidase S11 family.</text>
</comment>
<gene>
    <name evidence="18" type="ORF">SAMN05421767_12524</name>
</gene>
<dbReference type="PRINTS" id="PR00725">
    <property type="entry name" value="DADACBPTASE1"/>
</dbReference>
<feature type="active site" description="Acyl-ester intermediate" evidence="13">
    <location>
        <position position="66"/>
    </location>
</feature>
<keyword evidence="19" id="KW-1185">Reference proteome</keyword>
<proteinExistence type="inferred from homology"/>
<feature type="binding site" evidence="14">
    <location>
        <position position="254"/>
    </location>
    <ligand>
        <name>substrate</name>
    </ligand>
</feature>
<dbReference type="AlphaFoldDB" id="A0A1H9MAI5"/>
<dbReference type="InterPro" id="IPR001967">
    <property type="entry name" value="Peptidase_S11_N"/>
</dbReference>
<evidence type="ECO:0000256" key="9">
    <source>
        <dbReference type="ARBA" id="ARBA00022960"/>
    </source>
</evidence>
<evidence type="ECO:0000256" key="15">
    <source>
        <dbReference type="RuleBase" id="RU004016"/>
    </source>
</evidence>
<keyword evidence="7 16" id="KW-0732">Signal</keyword>
<accession>A0A1H9MAI5</accession>
<evidence type="ECO:0000256" key="5">
    <source>
        <dbReference type="ARBA" id="ARBA00022645"/>
    </source>
</evidence>
<evidence type="ECO:0000256" key="3">
    <source>
        <dbReference type="ARBA" id="ARBA00007164"/>
    </source>
</evidence>
<name>A0A1H9MAI5_9LACT</name>
<dbReference type="PANTHER" id="PTHR21581:SF11">
    <property type="entry name" value="D-ALANYL-D-ALANINE CARBOXYPEPTIDASE DACA"/>
    <property type="match status" value="1"/>
</dbReference>
<dbReference type="GO" id="GO:0009002">
    <property type="term" value="F:serine-type D-Ala-D-Ala carboxypeptidase activity"/>
    <property type="evidence" value="ECO:0007669"/>
    <property type="project" value="UniProtKB-EC"/>
</dbReference>
<dbReference type="Proteomes" id="UP000198556">
    <property type="component" value="Unassembled WGS sequence"/>
</dbReference>
<dbReference type="OrthoDB" id="9791132at2"/>
<keyword evidence="8" id="KW-0378">Hydrolase</keyword>
<dbReference type="UniPathway" id="UPA00219"/>
<dbReference type="GO" id="GO:0006508">
    <property type="term" value="P:proteolysis"/>
    <property type="evidence" value="ECO:0007669"/>
    <property type="project" value="UniProtKB-KW"/>
</dbReference>
<comment type="catalytic activity">
    <reaction evidence="12">
        <text>Preferential cleavage: (Ac)2-L-Lys-D-Ala-|-D-Ala. Also transpeptidation of peptidyl-alanyl moieties that are N-acyl substituents of D-alanine.</text>
        <dbReference type="EC" id="3.4.16.4"/>
    </reaction>
</comment>
<sequence length="458" mass="50511">MKKIIKNKYIKKIIVAMSLVSVMSVTVPVDAAEIKNLDARGAIVVEKNSGKILYGKNIDEVLGIASMSKMVTQYLILEAIHNGEVTWDTQIPISPALSKMSINYELSNVPLRANVSYPLKDLYEAISIYSANAAITAVGIYLGGSEDAWVQKMQETVESMGITDARLVNPSGLPYRYNIQKNKNLSEDDENSMSPRSVAILAQRLITDYPEILDTASIQKKTFQPGTVDETKMSNYNLLLPGLLFGRDDVIGLKTGTSALSGASVTAVAIQNNTSVISVVVGSSAPLKRFEESSRLLDYIFTTYETIPFIKKGDSAQQITPYPVVDGKDQVITFDYDRDYYAAVPKGASPDQIIVEFTPNPERVNEENQIQAPITKGENLGYVTITTPGKDLGYLQEKDNTIPVVASYDVEEVGHLTKVWRQIKVFFAGIRDSIKDFFSGIFNSIKNFFHPSEEPATN</sequence>
<dbReference type="RefSeq" id="WP_089746959.1">
    <property type="nucleotide sequence ID" value="NZ_FOGF01000025.1"/>
</dbReference>
<feature type="active site" description="Proton acceptor" evidence="13">
    <location>
        <position position="69"/>
    </location>
</feature>
<dbReference type="PANTHER" id="PTHR21581">
    <property type="entry name" value="D-ALANYL-D-ALANINE CARBOXYPEPTIDASE"/>
    <property type="match status" value="1"/>
</dbReference>
<dbReference type="InterPro" id="IPR037167">
    <property type="entry name" value="Peptidase_S11_C_sf"/>
</dbReference>
<dbReference type="Pfam" id="PF07943">
    <property type="entry name" value="PBP5_C"/>
    <property type="match status" value="1"/>
</dbReference>
<dbReference type="STRING" id="137733.SAMN05421767_12524"/>
<evidence type="ECO:0000256" key="6">
    <source>
        <dbReference type="ARBA" id="ARBA00022670"/>
    </source>
</evidence>
<dbReference type="EMBL" id="FOGF01000025">
    <property type="protein sequence ID" value="SER20467.1"/>
    <property type="molecule type" value="Genomic_DNA"/>
</dbReference>
<dbReference type="InterPro" id="IPR015956">
    <property type="entry name" value="Peniciliin-bd_prot_C_sf"/>
</dbReference>
<dbReference type="InterPro" id="IPR012907">
    <property type="entry name" value="Peptidase_S11_C"/>
</dbReference>
<evidence type="ECO:0000256" key="12">
    <source>
        <dbReference type="ARBA" id="ARBA00034000"/>
    </source>
</evidence>
<evidence type="ECO:0000313" key="18">
    <source>
        <dbReference type="EMBL" id="SER20467.1"/>
    </source>
</evidence>
<reference evidence="18 19" key="1">
    <citation type="submission" date="2016-10" db="EMBL/GenBank/DDBJ databases">
        <authorList>
            <person name="de Groot N.N."/>
        </authorList>
    </citation>
    <scope>NUCLEOTIDE SEQUENCE [LARGE SCALE GENOMIC DNA]</scope>
    <source>
        <strain evidence="18 19">DSM 15827</strain>
    </source>
</reference>
<feature type="active site" evidence="13">
    <location>
        <position position="130"/>
    </location>
</feature>
<protein>
    <recommendedName>
        <fullName evidence="4">serine-type D-Ala-D-Ala carboxypeptidase</fullName>
        <ecNumber evidence="4">3.4.16.4</ecNumber>
    </recommendedName>
</protein>
<comment type="function">
    <text evidence="1">Removes C-terminal D-alanyl residues from sugar-peptide cell wall precursors.</text>
</comment>
<dbReference type="SUPFAM" id="SSF69189">
    <property type="entry name" value="Penicillin-binding protein associated domain"/>
    <property type="match status" value="1"/>
</dbReference>
<comment type="pathway">
    <text evidence="2">Cell wall biogenesis; peptidoglycan biosynthesis.</text>
</comment>
<keyword evidence="6" id="KW-0645">Protease</keyword>
<evidence type="ECO:0000259" key="17">
    <source>
        <dbReference type="SMART" id="SM00936"/>
    </source>
</evidence>
<dbReference type="EC" id="3.4.16.4" evidence="4"/>
<evidence type="ECO:0000256" key="7">
    <source>
        <dbReference type="ARBA" id="ARBA00022729"/>
    </source>
</evidence>
<dbReference type="Gene3D" id="2.60.410.10">
    <property type="entry name" value="D-Ala-D-Ala carboxypeptidase, C-terminal domain"/>
    <property type="match status" value="1"/>
</dbReference>
<dbReference type="SMART" id="SM00936">
    <property type="entry name" value="PBP5_C"/>
    <property type="match status" value="1"/>
</dbReference>
<dbReference type="GO" id="GO:0009252">
    <property type="term" value="P:peptidoglycan biosynthetic process"/>
    <property type="evidence" value="ECO:0007669"/>
    <property type="project" value="UniProtKB-UniPathway"/>
</dbReference>
<evidence type="ECO:0000256" key="2">
    <source>
        <dbReference type="ARBA" id="ARBA00004752"/>
    </source>
</evidence>
<evidence type="ECO:0000256" key="11">
    <source>
        <dbReference type="ARBA" id="ARBA00023316"/>
    </source>
</evidence>
<keyword evidence="11" id="KW-0961">Cell wall biogenesis/degradation</keyword>
<evidence type="ECO:0000256" key="16">
    <source>
        <dbReference type="SAM" id="SignalP"/>
    </source>
</evidence>
<evidence type="ECO:0000256" key="10">
    <source>
        <dbReference type="ARBA" id="ARBA00022984"/>
    </source>
</evidence>
<dbReference type="Gene3D" id="3.40.710.10">
    <property type="entry name" value="DD-peptidase/beta-lactamase superfamily"/>
    <property type="match status" value="1"/>
</dbReference>
<dbReference type="InterPro" id="IPR012338">
    <property type="entry name" value="Beta-lactam/transpept-like"/>
</dbReference>
<evidence type="ECO:0000313" key="19">
    <source>
        <dbReference type="Proteomes" id="UP000198556"/>
    </source>
</evidence>
<feature type="chain" id="PRO_5011755294" description="serine-type D-Ala-D-Ala carboxypeptidase" evidence="16">
    <location>
        <begin position="32"/>
        <end position="458"/>
    </location>
</feature>
<evidence type="ECO:0000256" key="1">
    <source>
        <dbReference type="ARBA" id="ARBA00003217"/>
    </source>
</evidence>
<dbReference type="InterPro" id="IPR018044">
    <property type="entry name" value="Peptidase_S11"/>
</dbReference>
<evidence type="ECO:0000256" key="14">
    <source>
        <dbReference type="PIRSR" id="PIRSR618044-2"/>
    </source>
</evidence>
<keyword evidence="10" id="KW-0573">Peptidoglycan synthesis</keyword>
<evidence type="ECO:0000256" key="4">
    <source>
        <dbReference type="ARBA" id="ARBA00012448"/>
    </source>
</evidence>
<feature type="domain" description="Peptidase S11 D-Ala-D-Ala carboxypeptidase A C-terminal" evidence="17">
    <location>
        <begin position="304"/>
        <end position="412"/>
    </location>
</feature>
<evidence type="ECO:0000256" key="8">
    <source>
        <dbReference type="ARBA" id="ARBA00022801"/>
    </source>
</evidence>